<dbReference type="PANTHER" id="PTHR33623">
    <property type="entry name" value="OS04G0572500 PROTEIN"/>
    <property type="match status" value="1"/>
</dbReference>
<protein>
    <recommendedName>
        <fullName evidence="4">DUF4378 domain-containing protein</fullName>
    </recommendedName>
</protein>
<name>A0ABR0XG44_REHGL</name>
<feature type="compositionally biased region" description="Acidic residues" evidence="1">
    <location>
        <begin position="324"/>
        <end position="340"/>
    </location>
</feature>
<sequence length="457" mass="52115">MDSSLIRRPIRAFSKPLLLKDHLLDDMSSCSSNGFKSFPRRQCCTSVRFLHEFEYRNKNKQQQQQKRYSNFNRTGSKSAISAIQTVITAVKRLPFAAAKSAEKRRFKDSFLARSFSRKILKKSGFWKRKTEQKEIGRWKSFDQLLKEDAEPSARSDGSITARDGKSNSWSESDFTASDDCYSGNSSSEVNSNLPEERNDVVQVPVKVVSSGNGVGVTTNGDVSTVSTTECSANTNSSTNSQQKQWSSEEKEQFSPVSVLDCPFDDEDEVSSAFQHRLARMEGAKMKLMKKIQRFECLAKLEPINLATHFALQSDSDMDEKSISDIEDEEEEEEEEEENEDENKALELLHQMKATLPSYSSKLKPDKLLLDFFRERVTDESSFDEGLLEEADDWINGRKSRELFVEWEVQGNRKAYIKDMEKGGEWKTLEQESNEVALELETVVFDELLSEVLLEISS</sequence>
<reference evidence="2 3" key="1">
    <citation type="journal article" date="2021" name="Comput. Struct. Biotechnol. J.">
        <title>De novo genome assembly of the potent medicinal plant Rehmannia glutinosa using nanopore technology.</title>
        <authorList>
            <person name="Ma L."/>
            <person name="Dong C."/>
            <person name="Song C."/>
            <person name="Wang X."/>
            <person name="Zheng X."/>
            <person name="Niu Y."/>
            <person name="Chen S."/>
            <person name="Feng W."/>
        </authorList>
    </citation>
    <scope>NUCLEOTIDE SEQUENCE [LARGE SCALE GENOMIC DNA]</scope>
    <source>
        <strain evidence="2">DH-2019</strain>
    </source>
</reference>
<evidence type="ECO:0000313" key="2">
    <source>
        <dbReference type="EMBL" id="KAK6158120.1"/>
    </source>
</evidence>
<keyword evidence="3" id="KW-1185">Reference proteome</keyword>
<evidence type="ECO:0008006" key="4">
    <source>
        <dbReference type="Google" id="ProtNLM"/>
    </source>
</evidence>
<feature type="region of interest" description="Disordered" evidence="1">
    <location>
        <begin position="311"/>
        <end position="341"/>
    </location>
</feature>
<organism evidence="2 3">
    <name type="scientific">Rehmannia glutinosa</name>
    <name type="common">Chinese foxglove</name>
    <dbReference type="NCBI Taxonomy" id="99300"/>
    <lineage>
        <taxon>Eukaryota</taxon>
        <taxon>Viridiplantae</taxon>
        <taxon>Streptophyta</taxon>
        <taxon>Embryophyta</taxon>
        <taxon>Tracheophyta</taxon>
        <taxon>Spermatophyta</taxon>
        <taxon>Magnoliopsida</taxon>
        <taxon>eudicotyledons</taxon>
        <taxon>Gunneridae</taxon>
        <taxon>Pentapetalae</taxon>
        <taxon>asterids</taxon>
        <taxon>lamiids</taxon>
        <taxon>Lamiales</taxon>
        <taxon>Orobanchaceae</taxon>
        <taxon>Rehmannieae</taxon>
        <taxon>Rehmannia</taxon>
    </lineage>
</organism>
<feature type="region of interest" description="Disordered" evidence="1">
    <location>
        <begin position="149"/>
        <end position="198"/>
    </location>
</feature>
<dbReference type="Proteomes" id="UP001318860">
    <property type="component" value="Unassembled WGS sequence"/>
</dbReference>
<feature type="compositionally biased region" description="Low complexity" evidence="1">
    <location>
        <begin position="212"/>
        <end position="245"/>
    </location>
</feature>
<feature type="compositionally biased region" description="Polar residues" evidence="1">
    <location>
        <begin position="182"/>
        <end position="193"/>
    </location>
</feature>
<dbReference type="EMBL" id="JABTTQ020000004">
    <property type="protein sequence ID" value="KAK6158120.1"/>
    <property type="molecule type" value="Genomic_DNA"/>
</dbReference>
<comment type="caution">
    <text evidence="2">The sequence shown here is derived from an EMBL/GenBank/DDBJ whole genome shotgun (WGS) entry which is preliminary data.</text>
</comment>
<accession>A0ABR0XG44</accession>
<gene>
    <name evidence="2" type="ORF">DH2020_005434</name>
</gene>
<evidence type="ECO:0000256" key="1">
    <source>
        <dbReference type="SAM" id="MobiDB-lite"/>
    </source>
</evidence>
<evidence type="ECO:0000313" key="3">
    <source>
        <dbReference type="Proteomes" id="UP001318860"/>
    </source>
</evidence>
<proteinExistence type="predicted"/>
<feature type="compositionally biased region" description="Polar residues" evidence="1">
    <location>
        <begin position="166"/>
        <end position="175"/>
    </location>
</feature>
<dbReference type="PANTHER" id="PTHR33623:SF4">
    <property type="entry name" value="DUF4378 DOMAIN-CONTAINING PROTEIN"/>
    <property type="match status" value="1"/>
</dbReference>
<feature type="region of interest" description="Disordered" evidence="1">
    <location>
        <begin position="212"/>
        <end position="251"/>
    </location>
</feature>